<feature type="transmembrane region" description="Helical" evidence="9">
    <location>
        <begin position="889"/>
        <end position="910"/>
    </location>
</feature>
<keyword evidence="6 9" id="KW-0472">Membrane</keyword>
<dbReference type="GeneID" id="87621974"/>
<evidence type="ECO:0000313" key="12">
    <source>
        <dbReference type="Proteomes" id="UP001297580"/>
    </source>
</evidence>
<evidence type="ECO:0000256" key="2">
    <source>
        <dbReference type="ARBA" id="ARBA00008338"/>
    </source>
</evidence>
<dbReference type="PANTHER" id="PTHR30294:SF29">
    <property type="entry name" value="MULTIDRUG ABC TRANSPORTER PERMEASE YBHS-RELATED"/>
    <property type="match status" value="1"/>
</dbReference>
<sequence length="926" mass="106762">MNGKWKIAKLIGLIIFIVSLPVLFFAFIGQNPMKQTNKATNHIAVVNEDMGAKYDQKTYFFGKEIVPALADRSSYHWSVVNRSQAENGLKNNEYDAVVYLPSDFSRNILSFNDKQPLKATVQYKIQPNLDAKHRERVQRELEASKNMINQKMSTLYWSYVAQEIAAIRKKFNDILEKEIAFQKAMYAFYTPSSAKLAEEIKRQKDMLQELLEASNNAKDSSAGTLQGIEEAEAEITAFVDSLSQYREYQQRQNELLQEGIHEYKKRFNERMDLMLGKPWEVKPDVRHQEQNLLESITTLRNTVAESHTSLMTFNEQLKQSTVQEQFEQLLTWKKEFVRQYQIEVNNQTLDRLQQSLIEFRQKLQSPSPGQTDEEQPAPIEAPPQPADENLLDALQQQLANLKAQWQAFKPQSPQESWEHIEGSISQLETEMEKTKQAWQQQLALQQQWQQKYAQLVEQLNKQLTEGKADSIDDIVQQIKEKEQAVLASPALPESRKQVLSSHFEAVIQNRNTADLLDYFAWLSIFDEAVQQTTRFDEELVDQLLMNWNQRDAIFQMLSDVRGYFEELEQHSASSLKEVEAAEESTESFIETTLGYIQEYDENVQKMQETITGQLQELSDAVSEVTMQLQEAVNEGQQTEEIWRGNDGEFVITIQQNTMQDVQQISDLIASIAEDQDHIVDYTNELHEKIDSVQTKADELNDKWAANVNTTKQIRNDVYRLLNNTMIDQQANGYVYDYLTNPVQVRGDLPEEQTTYTPPVVVLIIVLLCGMLIGFFLHYYSNSPFMLQLALLLLMNVVVGLIINIYSLKIYPMQDVRAIKWSVLTIVLLFFCSSMVRLAFLIGPFTGWILGVGLVLFFITPLLDLVLPNFHFEHPIAETYISIQYGDQQIFYSTVVMMGVLSLLMAAVPFLKHRLADQQEEGEMYEG</sequence>
<keyword evidence="3" id="KW-1003">Cell membrane</keyword>
<feature type="transmembrane region" description="Helical" evidence="9">
    <location>
        <begin position="786"/>
        <end position="805"/>
    </location>
</feature>
<evidence type="ECO:0000259" key="10">
    <source>
        <dbReference type="Pfam" id="PF12698"/>
    </source>
</evidence>
<keyword evidence="4 9" id="KW-0812">Transmembrane</keyword>
<keyword evidence="7" id="KW-0175">Coiled coil</keyword>
<feature type="region of interest" description="Disordered" evidence="8">
    <location>
        <begin position="363"/>
        <end position="386"/>
    </location>
</feature>
<evidence type="ECO:0000256" key="3">
    <source>
        <dbReference type="ARBA" id="ARBA00022475"/>
    </source>
</evidence>
<feature type="transmembrane region" description="Helical" evidence="9">
    <location>
        <begin position="7"/>
        <end position="28"/>
    </location>
</feature>
<keyword evidence="12" id="KW-1185">Reference proteome</keyword>
<gene>
    <name evidence="11" type="primary">esaA</name>
    <name evidence="11" type="ORF">HSX42_02655</name>
</gene>
<dbReference type="PANTHER" id="PTHR30294">
    <property type="entry name" value="MEMBRANE COMPONENT OF ABC TRANSPORTER YHHJ-RELATED"/>
    <property type="match status" value="1"/>
</dbReference>
<evidence type="ECO:0000256" key="9">
    <source>
        <dbReference type="SAM" id="Phobius"/>
    </source>
</evidence>
<feature type="coiled-coil region" evidence="7">
    <location>
        <begin position="564"/>
        <end position="634"/>
    </location>
</feature>
<protein>
    <submittedName>
        <fullName evidence="11">Type VII secretion protein EsaA</fullName>
    </submittedName>
</protein>
<dbReference type="RefSeq" id="WP_008881173.1">
    <property type="nucleotide sequence ID" value="NZ_CP017690.1"/>
</dbReference>
<evidence type="ECO:0000313" key="11">
    <source>
        <dbReference type="EMBL" id="WMV76736.1"/>
    </source>
</evidence>
<feature type="domain" description="ABC-2 type transporter transmembrane" evidence="10">
    <location>
        <begin position="13"/>
        <end position="179"/>
    </location>
</feature>
<dbReference type="InterPro" id="IPR023838">
    <property type="entry name" value="T7SS_EsaA"/>
</dbReference>
<comment type="subcellular location">
    <subcellularLocation>
        <location evidence="1">Cell membrane</location>
        <topology evidence="1">Multi-pass membrane protein</topology>
    </subcellularLocation>
</comment>
<dbReference type="InterPro" id="IPR013525">
    <property type="entry name" value="ABC2_TM"/>
</dbReference>
<dbReference type="Gene3D" id="3.40.1710.10">
    <property type="entry name" value="abc type-2 transporter like domain"/>
    <property type="match status" value="1"/>
</dbReference>
<dbReference type="Proteomes" id="UP001297580">
    <property type="component" value="Chromosome"/>
</dbReference>
<feature type="transmembrane region" description="Helical" evidence="9">
    <location>
        <begin position="817"/>
        <end position="839"/>
    </location>
</feature>
<evidence type="ECO:0000256" key="5">
    <source>
        <dbReference type="ARBA" id="ARBA00022989"/>
    </source>
</evidence>
<reference evidence="11 12" key="1">
    <citation type="submission" date="2023-08" db="EMBL/GenBank/DDBJ databases">
        <title>Complete genome sequence of Geobacillus thermodenitrificans K1041, a genetically tractable strain representative of the genus Geobacillus.</title>
        <authorList>
            <person name="Kani S."/>
            <person name="Suzuki H."/>
        </authorList>
    </citation>
    <scope>NUCLEOTIDE SEQUENCE [LARGE SCALE GENOMIC DNA]</scope>
    <source>
        <strain evidence="11 12">K1041</strain>
    </source>
</reference>
<dbReference type="Pfam" id="PF12698">
    <property type="entry name" value="ABC2_membrane_3"/>
    <property type="match status" value="1"/>
</dbReference>
<keyword evidence="5 9" id="KW-1133">Transmembrane helix</keyword>
<evidence type="ECO:0000256" key="7">
    <source>
        <dbReference type="SAM" id="Coils"/>
    </source>
</evidence>
<feature type="transmembrane region" description="Helical" evidence="9">
    <location>
        <begin position="759"/>
        <end position="779"/>
    </location>
</feature>
<accession>A0ABY9QES7</accession>
<comment type="similarity">
    <text evidence="2">Belongs to the EsaA family.</text>
</comment>
<name>A0ABY9QES7_GEOTD</name>
<feature type="transmembrane region" description="Helical" evidence="9">
    <location>
        <begin position="846"/>
        <end position="869"/>
    </location>
</feature>
<dbReference type="InterPro" id="IPR051449">
    <property type="entry name" value="ABC-2_transporter_component"/>
</dbReference>
<evidence type="ECO:0000256" key="4">
    <source>
        <dbReference type="ARBA" id="ARBA00022692"/>
    </source>
</evidence>
<evidence type="ECO:0000256" key="8">
    <source>
        <dbReference type="SAM" id="MobiDB-lite"/>
    </source>
</evidence>
<proteinExistence type="inferred from homology"/>
<dbReference type="EMBL" id="CP133461">
    <property type="protein sequence ID" value="WMV76736.1"/>
    <property type="molecule type" value="Genomic_DNA"/>
</dbReference>
<evidence type="ECO:0000256" key="6">
    <source>
        <dbReference type="ARBA" id="ARBA00023136"/>
    </source>
</evidence>
<feature type="coiled-coil region" evidence="7">
    <location>
        <begin position="193"/>
        <end position="220"/>
    </location>
</feature>
<dbReference type="NCBIfam" id="TIGR03929">
    <property type="entry name" value="T7_esaA_Nterm"/>
    <property type="match status" value="1"/>
</dbReference>
<evidence type="ECO:0000256" key="1">
    <source>
        <dbReference type="ARBA" id="ARBA00004651"/>
    </source>
</evidence>
<organism evidence="11 12">
    <name type="scientific">Geobacillus thermodenitrificans</name>
    <dbReference type="NCBI Taxonomy" id="33940"/>
    <lineage>
        <taxon>Bacteria</taxon>
        <taxon>Bacillati</taxon>
        <taxon>Bacillota</taxon>
        <taxon>Bacilli</taxon>
        <taxon>Bacillales</taxon>
        <taxon>Anoxybacillaceae</taxon>
        <taxon>Geobacillus</taxon>
    </lineage>
</organism>